<dbReference type="PROSITE" id="PS50142">
    <property type="entry name" value="RNASE_3_2"/>
    <property type="match status" value="1"/>
</dbReference>
<dbReference type="InterPro" id="IPR000999">
    <property type="entry name" value="RNase_III_dom"/>
</dbReference>
<dbReference type="AlphaFoldDB" id="A0A9J6AY50"/>
<dbReference type="EMBL" id="JACXVP010000001">
    <property type="protein sequence ID" value="KAG5629155.1"/>
    <property type="molecule type" value="Genomic_DNA"/>
</dbReference>
<dbReference type="InterPro" id="IPR036389">
    <property type="entry name" value="RNase_III_sf"/>
</dbReference>
<proteinExistence type="predicted"/>
<gene>
    <name evidence="3" type="ORF">H5410_000872</name>
</gene>
<accession>A0A9J6AY50</accession>
<evidence type="ECO:0000313" key="4">
    <source>
        <dbReference type="Proteomes" id="UP000824120"/>
    </source>
</evidence>
<evidence type="ECO:0000259" key="2">
    <source>
        <dbReference type="PROSITE" id="PS50142"/>
    </source>
</evidence>
<dbReference type="PANTHER" id="PTHR14950:SF70">
    <property type="entry name" value="ENDORIBONUCLEASE DICER HOMOLOG 2"/>
    <property type="match status" value="1"/>
</dbReference>
<evidence type="ECO:0000313" key="3">
    <source>
        <dbReference type="EMBL" id="KAG5629155.1"/>
    </source>
</evidence>
<dbReference type="GO" id="GO:0005737">
    <property type="term" value="C:cytoplasm"/>
    <property type="evidence" value="ECO:0007669"/>
    <property type="project" value="TreeGrafter"/>
</dbReference>
<dbReference type="CDD" id="cd00593">
    <property type="entry name" value="RIBOc"/>
    <property type="match status" value="1"/>
</dbReference>
<comment type="caution">
    <text evidence="3">The sequence shown here is derived from an EMBL/GenBank/DDBJ whole genome shotgun (WGS) entry which is preliminary data.</text>
</comment>
<dbReference type="PANTHER" id="PTHR14950">
    <property type="entry name" value="DICER-RELATED"/>
    <property type="match status" value="1"/>
</dbReference>
<dbReference type="GO" id="GO:0030422">
    <property type="term" value="P:siRNA processing"/>
    <property type="evidence" value="ECO:0007669"/>
    <property type="project" value="TreeGrafter"/>
</dbReference>
<dbReference type="SUPFAM" id="SSF69065">
    <property type="entry name" value="RNase III domain-like"/>
    <property type="match status" value="1"/>
</dbReference>
<organism evidence="3 4">
    <name type="scientific">Solanum commersonii</name>
    <name type="common">Commerson's wild potato</name>
    <name type="synonym">Commerson's nightshade</name>
    <dbReference type="NCBI Taxonomy" id="4109"/>
    <lineage>
        <taxon>Eukaryota</taxon>
        <taxon>Viridiplantae</taxon>
        <taxon>Streptophyta</taxon>
        <taxon>Embryophyta</taxon>
        <taxon>Tracheophyta</taxon>
        <taxon>Spermatophyta</taxon>
        <taxon>Magnoliopsida</taxon>
        <taxon>eudicotyledons</taxon>
        <taxon>Gunneridae</taxon>
        <taxon>Pentapetalae</taxon>
        <taxon>asterids</taxon>
        <taxon>lamiids</taxon>
        <taxon>Solanales</taxon>
        <taxon>Solanaceae</taxon>
        <taxon>Solanoideae</taxon>
        <taxon>Solaneae</taxon>
        <taxon>Solanum</taxon>
    </lineage>
</organism>
<keyword evidence="4" id="KW-1185">Reference proteome</keyword>
<protein>
    <recommendedName>
        <fullName evidence="2">RNase III domain-containing protein</fullName>
    </recommendedName>
</protein>
<reference evidence="3 4" key="1">
    <citation type="submission" date="2020-09" db="EMBL/GenBank/DDBJ databases">
        <title>De no assembly of potato wild relative species, Solanum commersonii.</title>
        <authorList>
            <person name="Cho K."/>
        </authorList>
    </citation>
    <scope>NUCLEOTIDE SEQUENCE [LARGE SCALE GENOMIC DNA]</scope>
    <source>
        <strain evidence="3">LZ3.2</strain>
        <tissue evidence="3">Leaf</tissue>
    </source>
</reference>
<dbReference type="GO" id="GO:0005634">
    <property type="term" value="C:nucleus"/>
    <property type="evidence" value="ECO:0007669"/>
    <property type="project" value="TreeGrafter"/>
</dbReference>
<dbReference type="GO" id="GO:0003723">
    <property type="term" value="F:RNA binding"/>
    <property type="evidence" value="ECO:0007669"/>
    <property type="project" value="TreeGrafter"/>
</dbReference>
<dbReference type="OrthoDB" id="6513042at2759"/>
<evidence type="ECO:0000256" key="1">
    <source>
        <dbReference type="ARBA" id="ARBA00022801"/>
    </source>
</evidence>
<keyword evidence="1" id="KW-0378">Hydrolase</keyword>
<dbReference type="Pfam" id="PF00636">
    <property type="entry name" value="Ribonuclease_3"/>
    <property type="match status" value="1"/>
</dbReference>
<name>A0A9J6AY50_SOLCO</name>
<feature type="domain" description="RNase III" evidence="2">
    <location>
        <begin position="1"/>
        <end position="84"/>
    </location>
</feature>
<dbReference type="Gene3D" id="1.10.1520.10">
    <property type="entry name" value="Ribonuclease III domain"/>
    <property type="match status" value="1"/>
</dbReference>
<dbReference type="Proteomes" id="UP000824120">
    <property type="component" value="Chromosome 1"/>
</dbReference>
<sequence>MPPELFKTYENHHEGLFSIKKNKIIFNATLFKLGCAHKIMRFIRNELFDHKMGHIPNDNSQEIRSKSVADVVEALIGAYLISGGDVATLSFMKWIGMDIDFIDAPILRHFLVNDEKLVNVRYLEITATLQVS</sequence>
<dbReference type="GO" id="GO:0004525">
    <property type="term" value="F:ribonuclease III activity"/>
    <property type="evidence" value="ECO:0007669"/>
    <property type="project" value="InterPro"/>
</dbReference>